<evidence type="ECO:0000313" key="3">
    <source>
        <dbReference type="Proteomes" id="UP000288259"/>
    </source>
</evidence>
<dbReference type="InterPro" id="IPR022742">
    <property type="entry name" value="Hydrolase_4"/>
</dbReference>
<dbReference type="EMBL" id="PIPY01000001">
    <property type="protein sequence ID" value="RUO63610.1"/>
    <property type="molecule type" value="Genomic_DNA"/>
</dbReference>
<dbReference type="Gene3D" id="3.40.50.1820">
    <property type="entry name" value="alpha/beta hydrolase"/>
    <property type="match status" value="1"/>
</dbReference>
<dbReference type="PANTHER" id="PTHR11614">
    <property type="entry name" value="PHOSPHOLIPASE-RELATED"/>
    <property type="match status" value="1"/>
</dbReference>
<dbReference type="RefSeq" id="WP_126753318.1">
    <property type="nucleotide sequence ID" value="NZ_PIPY01000001.1"/>
</dbReference>
<reference evidence="3" key="1">
    <citation type="journal article" date="2018" name="Front. Microbiol.">
        <title>Genome-Based Analysis Reveals the Taxonomy and Diversity of the Family Idiomarinaceae.</title>
        <authorList>
            <person name="Liu Y."/>
            <person name="Lai Q."/>
            <person name="Shao Z."/>
        </authorList>
    </citation>
    <scope>NUCLEOTIDE SEQUENCE [LARGE SCALE GENOMIC DNA]</scope>
    <source>
        <strain evidence="3">CVS-6</strain>
    </source>
</reference>
<proteinExistence type="predicted"/>
<dbReference type="AlphaFoldDB" id="A0A432YQI2"/>
<dbReference type="Proteomes" id="UP000288259">
    <property type="component" value="Unassembled WGS sequence"/>
</dbReference>
<dbReference type="InterPro" id="IPR051044">
    <property type="entry name" value="MAG_DAG_Lipase"/>
</dbReference>
<feature type="domain" description="Serine aminopeptidase S33" evidence="1">
    <location>
        <begin position="113"/>
        <end position="243"/>
    </location>
</feature>
<gene>
    <name evidence="2" type="ORF">CWI71_00660</name>
</gene>
<keyword evidence="3" id="KW-1185">Reference proteome</keyword>
<evidence type="ECO:0000259" key="1">
    <source>
        <dbReference type="Pfam" id="PF12146"/>
    </source>
</evidence>
<evidence type="ECO:0000313" key="2">
    <source>
        <dbReference type="EMBL" id="RUO63610.1"/>
    </source>
</evidence>
<organism evidence="2 3">
    <name type="scientific">Pseudidiomarina insulisalsae</name>
    <dbReference type="NCBI Taxonomy" id="575789"/>
    <lineage>
        <taxon>Bacteria</taxon>
        <taxon>Pseudomonadati</taxon>
        <taxon>Pseudomonadota</taxon>
        <taxon>Gammaproteobacteria</taxon>
        <taxon>Alteromonadales</taxon>
        <taxon>Idiomarinaceae</taxon>
        <taxon>Pseudidiomarina</taxon>
    </lineage>
</organism>
<dbReference type="SUPFAM" id="SSF53474">
    <property type="entry name" value="alpha/beta-Hydrolases"/>
    <property type="match status" value="1"/>
</dbReference>
<dbReference type="InterPro" id="IPR029058">
    <property type="entry name" value="AB_hydrolase_fold"/>
</dbReference>
<dbReference type="OrthoDB" id="2086224at2"/>
<dbReference type="PROSITE" id="PS51257">
    <property type="entry name" value="PROKAR_LIPOPROTEIN"/>
    <property type="match status" value="1"/>
</dbReference>
<name>A0A432YQI2_9GAMM</name>
<accession>A0A432YQI2</accession>
<dbReference type="Pfam" id="PF12146">
    <property type="entry name" value="Hydrolase_4"/>
    <property type="match status" value="1"/>
</dbReference>
<protein>
    <recommendedName>
        <fullName evidence="1">Serine aminopeptidase S33 domain-containing protein</fullName>
    </recommendedName>
</protein>
<sequence length="330" mass="36288">MLRGFQMLVLALASTVLLGCAAIVEERLSMRPSAASMPENTADMLRELQLATREFCLPFLGGCTGYLYGKPYHLTLTEAPEDPATLNFDVEFETANGIEIYQLNLTREEVLPHQGTMVLLHGYSVDKSAMGMLAAYFMFLGYHVIVPDLLGHGQSTVEQTGFGVRDADMISALLDSLPQREKPGPLYIAGQSMGSVAAANVARQRKDVAGLMLFAPMLPMDQATEAVLAEIYPRLSKLMSSDTVRQGVIGAMRRQDLELADTDLLRLLPQLEVPALLIASDKDTIAPYEAYLPLESETRTLIMAPGRHHMTVGFIDNELHQHISSWLAIH</sequence>
<comment type="caution">
    <text evidence="2">The sequence shown here is derived from an EMBL/GenBank/DDBJ whole genome shotgun (WGS) entry which is preliminary data.</text>
</comment>